<dbReference type="GeneID" id="104597052"/>
<organism evidence="2 4">
    <name type="scientific">Nelumbo nucifera</name>
    <name type="common">Sacred lotus</name>
    <dbReference type="NCBI Taxonomy" id="4432"/>
    <lineage>
        <taxon>Eukaryota</taxon>
        <taxon>Viridiplantae</taxon>
        <taxon>Streptophyta</taxon>
        <taxon>Embryophyta</taxon>
        <taxon>Tracheophyta</taxon>
        <taxon>Spermatophyta</taxon>
        <taxon>Magnoliopsida</taxon>
        <taxon>Proteales</taxon>
        <taxon>Nelumbonaceae</taxon>
        <taxon>Nelumbo</taxon>
    </lineage>
</organism>
<reference evidence="3 4" key="1">
    <citation type="submission" date="2025-04" db="UniProtKB">
        <authorList>
            <consortium name="RefSeq"/>
        </authorList>
    </citation>
    <scope>IDENTIFICATION</scope>
</reference>
<evidence type="ECO:0000256" key="1">
    <source>
        <dbReference type="SAM" id="MobiDB-lite"/>
    </source>
</evidence>
<gene>
    <name evidence="3 4" type="primary">LOC104597052</name>
</gene>
<dbReference type="KEGG" id="nnu:104597052"/>
<evidence type="ECO:0000313" key="3">
    <source>
        <dbReference type="RefSeq" id="XP_010256743.1"/>
    </source>
</evidence>
<feature type="compositionally biased region" description="Polar residues" evidence="1">
    <location>
        <begin position="171"/>
        <end position="181"/>
    </location>
</feature>
<dbReference type="Proteomes" id="UP000189703">
    <property type="component" value="Unplaced"/>
</dbReference>
<dbReference type="InterPro" id="IPR021916">
    <property type="entry name" value="DUF3527"/>
</dbReference>
<dbReference type="Pfam" id="PF12043">
    <property type="entry name" value="DUF3527"/>
    <property type="match status" value="1"/>
</dbReference>
<feature type="compositionally biased region" description="Low complexity" evidence="1">
    <location>
        <begin position="506"/>
        <end position="523"/>
    </location>
</feature>
<dbReference type="PANTHER" id="PTHR31390:SF12">
    <property type="entry name" value="PUTATIVE (DUF3527)-RELATED"/>
    <property type="match status" value="1"/>
</dbReference>
<dbReference type="RefSeq" id="XP_010256743.1">
    <property type="nucleotide sequence ID" value="XM_010258441.2"/>
</dbReference>
<dbReference type="eggNOG" id="ENOG502QSE4">
    <property type="taxonomic scope" value="Eukaryota"/>
</dbReference>
<sequence>MWSTDNVKDMGYNMDLKTSSKHHLMSRAVKEKVLSPQENRGITLRDRLKAEQCSSQSNIDLHCGDGGTSVLPKISRNLQKQQHDRKSTEDDELVKYMSNLPGYLQRIERGGNLQEKALNFGVLDWKRLEKWKVNQKPVHERSGIHPMNNTSSSYSTVGSFSLSSRNRSNSPAQQRVQTPSVRSHLNLSPIDGHPQGMKSSGRNSVDIQKFKTFSQDAMVGQQKLPRTDQFFGKIHSEIKLEKGKGKDSDPNLTPERCMPSLNSKNYEVPLCPKGKMKAQDGESENRVEQLDELGHNHPDQQGPGIPENITVLYPRGSLQNSCSGISQRPGPATRVEIGRKSFSLRDEVHFADLHSDIPYSCPLPCGVESGMVSEMKLPDSVDSQVRGVLSHAFPLFPSSHEKTKKQCKDKHLEKNKSATNPANSIVTEPSDKLGSQSTKAAVAKVRHPSPIHQPRIGRMIRSFSFKEDSAVPQLSSTYVTAKSGPVKSDDSACTDNSNRDKANANSRGRSSPLRRLLDPLLKPKATSRLHSSEPLHEESSSTRRACRSSDGRLDSSTIHPAKRNLNFSSCGPSNSDDSCLNEKLMASTIQALLHVTIKNGHPLFTFAVDNNSDILAATMKKVNTSVKDESRWNYTFYSISEFKKKSGGWMNQGSKGKNHGYISNVVGQMKVSSSYSPRLTEHNSKNHFLVNEFVLFGVELRHANQETPDFQPNSELAAMVVKVAKETTGCIRDGCQRKTNEDISDASFTNSMTDDIWSCNLGEKLQNGSTIGIESPSSAVVILPTGIHGMPNTGVPSSLIDRWKSGGSCDCGGWDLGCKLRILANEDLCNEFSSSGACPQPDRFDLFVQGGGTQNKSPVFSLAPFKKGIYSIDFNGSISLLQAFSICIAVLNSRTPCDLTEASNLFEAKVSQQEFMPVENDRIKAPSRAEPAKYVSYPPLSPVGRV</sequence>
<feature type="region of interest" description="Disordered" evidence="1">
    <location>
        <begin position="400"/>
        <end position="457"/>
    </location>
</feature>
<feature type="region of interest" description="Disordered" evidence="1">
    <location>
        <begin position="137"/>
        <end position="181"/>
    </location>
</feature>
<feature type="compositionally biased region" description="Polar residues" evidence="1">
    <location>
        <begin position="417"/>
        <end position="439"/>
    </location>
</feature>
<accession>A0A1U7ZWT8</accession>
<evidence type="ECO:0000313" key="2">
    <source>
        <dbReference type="Proteomes" id="UP000189703"/>
    </source>
</evidence>
<dbReference type="STRING" id="4432.A0A1U7ZWT8"/>
<dbReference type="PANTHER" id="PTHR31390">
    <property type="entry name" value="EXPRESSED PROTEIN"/>
    <property type="match status" value="1"/>
</dbReference>
<feature type="region of interest" description="Disordered" evidence="1">
    <location>
        <begin position="480"/>
        <end position="558"/>
    </location>
</feature>
<dbReference type="OrthoDB" id="1898655at2759"/>
<dbReference type="OMA" id="HCANNAN"/>
<feature type="compositionally biased region" description="Basic and acidic residues" evidence="1">
    <location>
        <begin position="400"/>
        <end position="416"/>
    </location>
</feature>
<evidence type="ECO:0000313" key="4">
    <source>
        <dbReference type="RefSeq" id="XP_010256744.1"/>
    </source>
</evidence>
<feature type="compositionally biased region" description="Basic and acidic residues" evidence="1">
    <location>
        <begin position="530"/>
        <end position="553"/>
    </location>
</feature>
<dbReference type="AlphaFoldDB" id="A0A1U7ZWT8"/>
<keyword evidence="2" id="KW-1185">Reference proteome</keyword>
<proteinExistence type="predicted"/>
<feature type="compositionally biased region" description="Low complexity" evidence="1">
    <location>
        <begin position="151"/>
        <end position="170"/>
    </location>
</feature>
<feature type="region of interest" description="Disordered" evidence="1">
    <location>
        <begin position="241"/>
        <end position="261"/>
    </location>
</feature>
<name>A0A1U7ZWT8_NELNU</name>
<dbReference type="RefSeq" id="XP_010256744.1">
    <property type="nucleotide sequence ID" value="XM_010258442.2"/>
</dbReference>
<protein>
    <submittedName>
        <fullName evidence="3 4">Uncharacterized protein LOC104597052</fullName>
    </submittedName>
</protein>